<comment type="function">
    <text evidence="2">One of several proteins that assist in the late maturation steps of the functional core of the 30S ribosomal subunit. Associates with free 30S ribosomal subunits (but not with 30S subunits that are part of 70S ribosomes or polysomes). Required for efficient processing of 16S rRNA. May interact with the 5'-terminal helix region of 16S rRNA.</text>
</comment>
<dbReference type="Gene3D" id="3.30.300.20">
    <property type="match status" value="1"/>
</dbReference>
<keyword evidence="1 2" id="KW-0690">Ribosome biogenesis</keyword>
<reference evidence="3" key="1">
    <citation type="submission" date="2023-07" db="EMBL/GenBank/DDBJ databases">
        <title>Genomic Encyclopedia of Type Strains, Phase IV (KMG-IV): sequencing the most valuable type-strain genomes for metagenomic binning, comparative biology and taxonomic classification.</title>
        <authorList>
            <person name="Goeker M."/>
        </authorList>
    </citation>
    <scope>NUCLEOTIDE SEQUENCE</scope>
    <source>
        <strain evidence="3">DSM 21202</strain>
    </source>
</reference>
<protein>
    <recommendedName>
        <fullName evidence="2">Ribosome-binding factor A</fullName>
    </recommendedName>
</protein>
<accession>A0AAE3VMA6</accession>
<dbReference type="RefSeq" id="WP_306884463.1">
    <property type="nucleotide sequence ID" value="NZ_JAUSUL010000001.1"/>
</dbReference>
<gene>
    <name evidence="2" type="primary">rbfA</name>
    <name evidence="3" type="ORF">J2S73_001115</name>
</gene>
<evidence type="ECO:0000313" key="4">
    <source>
        <dbReference type="Proteomes" id="UP001229244"/>
    </source>
</evidence>
<comment type="subunit">
    <text evidence="2">Monomer. Binds 30S ribosomal subunits, but not 50S ribosomal subunits or 70S ribosomes.</text>
</comment>
<dbReference type="NCBIfam" id="NF001802">
    <property type="entry name" value="PRK00521.2-5"/>
    <property type="match status" value="1"/>
</dbReference>
<comment type="similarity">
    <text evidence="2">Belongs to the RbfA family.</text>
</comment>
<keyword evidence="2" id="KW-0963">Cytoplasm</keyword>
<dbReference type="InterPro" id="IPR000238">
    <property type="entry name" value="RbfA"/>
</dbReference>
<dbReference type="AlphaFoldDB" id="A0AAE3VMA6"/>
<comment type="subcellular location">
    <subcellularLocation>
        <location evidence="2">Cytoplasm</location>
    </subcellularLocation>
</comment>
<proteinExistence type="inferred from homology"/>
<dbReference type="GO" id="GO:0005829">
    <property type="term" value="C:cytosol"/>
    <property type="evidence" value="ECO:0007669"/>
    <property type="project" value="TreeGrafter"/>
</dbReference>
<comment type="caution">
    <text evidence="3">The sequence shown here is derived from an EMBL/GenBank/DDBJ whole genome shotgun (WGS) entry which is preliminary data.</text>
</comment>
<dbReference type="PANTHER" id="PTHR33515:SF1">
    <property type="entry name" value="RIBOSOME-BINDING FACTOR A, CHLOROPLASTIC-RELATED"/>
    <property type="match status" value="1"/>
</dbReference>
<dbReference type="EMBL" id="JAUSUL010000001">
    <property type="protein sequence ID" value="MDQ0314678.1"/>
    <property type="molecule type" value="Genomic_DNA"/>
</dbReference>
<dbReference type="PANTHER" id="PTHR33515">
    <property type="entry name" value="RIBOSOME-BINDING FACTOR A, CHLOROPLASTIC-RELATED"/>
    <property type="match status" value="1"/>
</dbReference>
<organism evidence="3 4">
    <name type="scientific">Amorphus orientalis</name>
    <dbReference type="NCBI Taxonomy" id="649198"/>
    <lineage>
        <taxon>Bacteria</taxon>
        <taxon>Pseudomonadati</taxon>
        <taxon>Pseudomonadota</taxon>
        <taxon>Alphaproteobacteria</taxon>
        <taxon>Hyphomicrobiales</taxon>
        <taxon>Amorphaceae</taxon>
        <taxon>Amorphus</taxon>
    </lineage>
</organism>
<evidence type="ECO:0000256" key="1">
    <source>
        <dbReference type="ARBA" id="ARBA00022517"/>
    </source>
</evidence>
<dbReference type="HAMAP" id="MF_00003">
    <property type="entry name" value="RbfA"/>
    <property type="match status" value="1"/>
</dbReference>
<evidence type="ECO:0000313" key="3">
    <source>
        <dbReference type="EMBL" id="MDQ0314678.1"/>
    </source>
</evidence>
<evidence type="ECO:0000256" key="2">
    <source>
        <dbReference type="HAMAP-Rule" id="MF_00003"/>
    </source>
</evidence>
<dbReference type="Pfam" id="PF02033">
    <property type="entry name" value="RBFA"/>
    <property type="match status" value="1"/>
</dbReference>
<dbReference type="GO" id="GO:0030490">
    <property type="term" value="P:maturation of SSU-rRNA"/>
    <property type="evidence" value="ECO:0007669"/>
    <property type="project" value="UniProtKB-UniRule"/>
</dbReference>
<dbReference type="InterPro" id="IPR023799">
    <property type="entry name" value="RbfA_dom_sf"/>
</dbReference>
<dbReference type="InterPro" id="IPR015946">
    <property type="entry name" value="KH_dom-like_a/b"/>
</dbReference>
<dbReference type="Proteomes" id="UP001229244">
    <property type="component" value="Unassembled WGS sequence"/>
</dbReference>
<sequence>MTMSQRQLRVGELVRHALSDVLMRGDVHGLAMPGHLITVPEVRMSPDLKVATVLVMPLGGGDPQGAVKALAGSRRELKAQLAKRVELKFLPDLRFIVDTRFDDDDRINSLLSDPEVRKDIEDDREDEA</sequence>
<dbReference type="SUPFAM" id="SSF89919">
    <property type="entry name" value="Ribosome-binding factor A, RbfA"/>
    <property type="match status" value="1"/>
</dbReference>
<name>A0AAE3VMA6_9HYPH</name>
<dbReference type="GO" id="GO:0043024">
    <property type="term" value="F:ribosomal small subunit binding"/>
    <property type="evidence" value="ECO:0007669"/>
    <property type="project" value="TreeGrafter"/>
</dbReference>
<keyword evidence="4" id="KW-1185">Reference proteome</keyword>